<dbReference type="Pfam" id="PF01022">
    <property type="entry name" value="HTH_5"/>
    <property type="match status" value="1"/>
</dbReference>
<gene>
    <name evidence="5" type="ORF">Aco03nite_101830</name>
</gene>
<reference evidence="5 6" key="1">
    <citation type="submission" date="2021-01" db="EMBL/GenBank/DDBJ databases">
        <title>Whole genome shotgun sequence of Actinoplanes couchii NBRC 106145.</title>
        <authorList>
            <person name="Komaki H."/>
            <person name="Tamura T."/>
        </authorList>
    </citation>
    <scope>NUCLEOTIDE SEQUENCE [LARGE SCALE GENOMIC DNA]</scope>
    <source>
        <strain evidence="5 6">NBRC 106145</strain>
    </source>
</reference>
<evidence type="ECO:0000256" key="2">
    <source>
        <dbReference type="ARBA" id="ARBA00023125"/>
    </source>
</evidence>
<evidence type="ECO:0000256" key="3">
    <source>
        <dbReference type="ARBA" id="ARBA00023163"/>
    </source>
</evidence>
<dbReference type="Gene3D" id="1.10.10.10">
    <property type="entry name" value="Winged helix-like DNA-binding domain superfamily/Winged helix DNA-binding domain"/>
    <property type="match status" value="1"/>
</dbReference>
<dbReference type="Proteomes" id="UP000612282">
    <property type="component" value="Unassembled WGS sequence"/>
</dbReference>
<dbReference type="InterPro" id="IPR036390">
    <property type="entry name" value="WH_DNA-bd_sf"/>
</dbReference>
<keyword evidence="6" id="KW-1185">Reference proteome</keyword>
<dbReference type="SMART" id="SM00418">
    <property type="entry name" value="HTH_ARSR"/>
    <property type="match status" value="1"/>
</dbReference>
<dbReference type="PANTHER" id="PTHR43132:SF6">
    <property type="entry name" value="HTH-TYPE TRANSCRIPTIONAL REPRESSOR CZRA"/>
    <property type="match status" value="1"/>
</dbReference>
<evidence type="ECO:0000313" key="5">
    <source>
        <dbReference type="EMBL" id="GID61779.1"/>
    </source>
</evidence>
<dbReference type="InterPro" id="IPR011991">
    <property type="entry name" value="ArsR-like_HTH"/>
</dbReference>
<dbReference type="EMBL" id="BOMG01000138">
    <property type="protein sequence ID" value="GID61779.1"/>
    <property type="molecule type" value="Genomic_DNA"/>
</dbReference>
<dbReference type="CDD" id="cd00090">
    <property type="entry name" value="HTH_ARSR"/>
    <property type="match status" value="1"/>
</dbReference>
<feature type="domain" description="HTH arsR-type" evidence="4">
    <location>
        <begin position="259"/>
        <end position="335"/>
    </location>
</feature>
<name>A0ABQ3XTD9_9ACTN</name>
<keyword evidence="3" id="KW-0804">Transcription</keyword>
<keyword evidence="2" id="KW-0238">DNA-binding</keyword>
<dbReference type="InterPro" id="IPR036388">
    <property type="entry name" value="WH-like_DNA-bd_sf"/>
</dbReference>
<dbReference type="SUPFAM" id="SSF46785">
    <property type="entry name" value="Winged helix' DNA-binding domain"/>
    <property type="match status" value="1"/>
</dbReference>
<evidence type="ECO:0000313" key="6">
    <source>
        <dbReference type="Proteomes" id="UP000612282"/>
    </source>
</evidence>
<sequence>MIRIRLDDAAIDRTRITVSPILELVNGIEMVHRHRAHPRAPWPYTDWADRAREVLRTVPELAPLRIYAQLYGEEHGRPTPDLFTPVPSAGRTTVTEQLDDLRRTPHAVIREQFGKHYPEGLPAFLEPYRDDPDRALGRLADALAAFWELTIAPHWPAMRAVLDEEVLLRAQTLAVAGPEALLGDVRGPASWERPVLSLPKRKESGLDARGRRLLLVPVLLLQDTMTCSTDHPEILMITYQARGAAALAGPRTPGPHVRGRLDRLIGPGRSTVLRALDRPATTTGLAAALGLSPSTVSEQLASLLTAGVVDRTRAGRHVLYTRRPEGDTLLATFEDPGSPESMESPAAAA</sequence>
<dbReference type="InterPro" id="IPR001845">
    <property type="entry name" value="HTH_ArsR_DNA-bd_dom"/>
</dbReference>
<dbReference type="PANTHER" id="PTHR43132">
    <property type="entry name" value="ARSENICAL RESISTANCE OPERON REPRESSOR ARSR-RELATED"/>
    <property type="match status" value="1"/>
</dbReference>
<evidence type="ECO:0000256" key="1">
    <source>
        <dbReference type="ARBA" id="ARBA00023015"/>
    </source>
</evidence>
<comment type="caution">
    <text evidence="5">The sequence shown here is derived from an EMBL/GenBank/DDBJ whole genome shotgun (WGS) entry which is preliminary data.</text>
</comment>
<dbReference type="RefSeq" id="WP_203810076.1">
    <property type="nucleotide sequence ID" value="NZ_BAAAQE010000119.1"/>
</dbReference>
<dbReference type="InterPro" id="IPR051011">
    <property type="entry name" value="Metal_resp_trans_reg"/>
</dbReference>
<keyword evidence="1" id="KW-0805">Transcription regulation</keyword>
<proteinExistence type="predicted"/>
<evidence type="ECO:0000259" key="4">
    <source>
        <dbReference type="SMART" id="SM00418"/>
    </source>
</evidence>
<accession>A0ABQ3XTD9</accession>
<organism evidence="5 6">
    <name type="scientific">Actinoplanes couchii</name>
    <dbReference type="NCBI Taxonomy" id="403638"/>
    <lineage>
        <taxon>Bacteria</taxon>
        <taxon>Bacillati</taxon>
        <taxon>Actinomycetota</taxon>
        <taxon>Actinomycetes</taxon>
        <taxon>Micromonosporales</taxon>
        <taxon>Micromonosporaceae</taxon>
        <taxon>Actinoplanes</taxon>
    </lineage>
</organism>
<protein>
    <submittedName>
        <fullName evidence="5">Transcriptional regulator</fullName>
    </submittedName>
</protein>